<dbReference type="InterPro" id="IPR006203">
    <property type="entry name" value="GHMP_knse_ATP-bd_CS"/>
</dbReference>
<dbReference type="OMA" id="GFHDTYF"/>
<protein>
    <recommendedName>
        <fullName evidence="11">Galactokinase</fullName>
    </recommendedName>
</protein>
<evidence type="ECO:0000256" key="1">
    <source>
        <dbReference type="ARBA" id="ARBA00006566"/>
    </source>
</evidence>
<dbReference type="GO" id="GO:0005829">
    <property type="term" value="C:cytosol"/>
    <property type="evidence" value="ECO:0007669"/>
    <property type="project" value="TreeGrafter"/>
</dbReference>
<feature type="domain" description="GHMP kinase N-terminal" evidence="6">
    <location>
        <begin position="140"/>
        <end position="216"/>
    </location>
</feature>
<dbReference type="PROSITE" id="PS00627">
    <property type="entry name" value="GHMP_KINASES_ATP"/>
    <property type="match status" value="1"/>
</dbReference>
<evidence type="ECO:0000256" key="5">
    <source>
        <dbReference type="ARBA" id="ARBA00022840"/>
    </source>
</evidence>
<dbReference type="VEuPathDB" id="FungiDB:PYU1_G010981"/>
<feature type="domain" description="Galactokinase N-terminal" evidence="8">
    <location>
        <begin position="21"/>
        <end position="68"/>
    </location>
</feature>
<dbReference type="Pfam" id="PF08544">
    <property type="entry name" value="GHMP_kinases_C"/>
    <property type="match status" value="1"/>
</dbReference>
<dbReference type="Pfam" id="PF00288">
    <property type="entry name" value="GHMP_kinases_N"/>
    <property type="match status" value="1"/>
</dbReference>
<evidence type="ECO:0000313" key="10">
    <source>
        <dbReference type="Proteomes" id="UP000019132"/>
    </source>
</evidence>
<dbReference type="InterPro" id="IPR000705">
    <property type="entry name" value="Galactokinase"/>
</dbReference>
<dbReference type="Gene3D" id="3.30.230.10">
    <property type="match status" value="1"/>
</dbReference>
<evidence type="ECO:0008006" key="11">
    <source>
        <dbReference type="Google" id="ProtNLM"/>
    </source>
</evidence>
<keyword evidence="10" id="KW-1185">Reference proteome</keyword>
<dbReference type="PIRSF" id="PIRSF000530">
    <property type="entry name" value="Galactokinase"/>
    <property type="match status" value="1"/>
</dbReference>
<reference evidence="10" key="1">
    <citation type="journal article" date="2010" name="Genome Biol.">
        <title>Genome sequence of the necrotrophic plant pathogen Pythium ultimum reveals original pathogenicity mechanisms and effector repertoire.</title>
        <authorList>
            <person name="Levesque C.A."/>
            <person name="Brouwer H."/>
            <person name="Cano L."/>
            <person name="Hamilton J.P."/>
            <person name="Holt C."/>
            <person name="Huitema E."/>
            <person name="Raffaele S."/>
            <person name="Robideau G.P."/>
            <person name="Thines M."/>
            <person name="Win J."/>
            <person name="Zerillo M.M."/>
            <person name="Beakes G.W."/>
            <person name="Boore J.L."/>
            <person name="Busam D."/>
            <person name="Dumas B."/>
            <person name="Ferriera S."/>
            <person name="Fuerstenberg S.I."/>
            <person name="Gachon C.M."/>
            <person name="Gaulin E."/>
            <person name="Govers F."/>
            <person name="Grenville-Briggs L."/>
            <person name="Horner N."/>
            <person name="Hostetler J."/>
            <person name="Jiang R.H."/>
            <person name="Johnson J."/>
            <person name="Krajaejun T."/>
            <person name="Lin H."/>
            <person name="Meijer H.J."/>
            <person name="Moore B."/>
            <person name="Morris P."/>
            <person name="Phuntmart V."/>
            <person name="Puiu D."/>
            <person name="Shetty J."/>
            <person name="Stajich J.E."/>
            <person name="Tripathy S."/>
            <person name="Wawra S."/>
            <person name="van West P."/>
            <person name="Whitty B.R."/>
            <person name="Coutinho P.M."/>
            <person name="Henrissat B."/>
            <person name="Martin F."/>
            <person name="Thomas P.D."/>
            <person name="Tyler B.M."/>
            <person name="De Vries R.P."/>
            <person name="Kamoun S."/>
            <person name="Yandell M."/>
            <person name="Tisserat N."/>
            <person name="Buell C.R."/>
        </authorList>
    </citation>
    <scope>NUCLEOTIDE SEQUENCE</scope>
    <source>
        <strain evidence="10">DAOM:BR144</strain>
    </source>
</reference>
<keyword evidence="3" id="KW-0547">Nucleotide-binding</keyword>
<proteinExistence type="inferred from homology"/>
<dbReference type="InterPro" id="IPR036554">
    <property type="entry name" value="GHMP_kinase_C_sf"/>
</dbReference>
<dbReference type="InterPro" id="IPR014721">
    <property type="entry name" value="Ribsml_uS5_D2-typ_fold_subgr"/>
</dbReference>
<dbReference type="InterPro" id="IPR019539">
    <property type="entry name" value="GalKase_N"/>
</dbReference>
<dbReference type="InterPro" id="IPR006206">
    <property type="entry name" value="Mevalonate/galactokinase"/>
</dbReference>
<dbReference type="InterPro" id="IPR006204">
    <property type="entry name" value="GHMP_kinase_N_dom"/>
</dbReference>
<accession>K3X1A6</accession>
<sequence length="446" mass="48472">MEKSFTPKALRRERMQRVVHKFEGVFRHRPTAIARAPGRVNLVGEHIDYEGYAVLPMAIAQDIVIAFRQRDVENESNTASHLVVANTNAAYATCTIPFPNVEDENAARETPRADGSASWSNYVRCGLLGVLKHRCNQKNGGSALRRHIDMLVDGTIPAGCGLSSSSALVVASALAIAFAMDSSNVPSRPELAEICRTAEHYVGTMGGGMDQAIACLAQSGCAQYISFSPLRATPVHLPVARLGLTFVVANSMIVAEKAIDAATRFNKRVVECALAAKMISKARGTLEWNKVRQVLAATSTFKLKQRALHVWTEANRVDEFRILCDDFDNNSSFQHTTEDAEKGNEAVFIGELLLASHQSCQRLYECSCPELDELVACAMRAGAFGARLTGAGWGGCVVALVAKTNVDQFIAQLKLGYYDKSGLRYRDSESVFESAPSPGADMYVLS</sequence>
<name>K3X1A6_GLOUD</name>
<keyword evidence="4" id="KW-0418">Kinase</keyword>
<dbReference type="GO" id="GO:0004335">
    <property type="term" value="F:galactokinase activity"/>
    <property type="evidence" value="ECO:0007669"/>
    <property type="project" value="InterPro"/>
</dbReference>
<organism evidence="9 10">
    <name type="scientific">Globisporangium ultimum (strain ATCC 200006 / CBS 805.95 / DAOM BR144)</name>
    <name type="common">Pythium ultimum</name>
    <dbReference type="NCBI Taxonomy" id="431595"/>
    <lineage>
        <taxon>Eukaryota</taxon>
        <taxon>Sar</taxon>
        <taxon>Stramenopiles</taxon>
        <taxon>Oomycota</taxon>
        <taxon>Peronosporomycetes</taxon>
        <taxon>Pythiales</taxon>
        <taxon>Pythiaceae</taxon>
        <taxon>Globisporangium</taxon>
    </lineage>
</organism>
<dbReference type="PANTHER" id="PTHR10457">
    <property type="entry name" value="MEVALONATE KINASE/GALACTOKINASE"/>
    <property type="match status" value="1"/>
</dbReference>
<evidence type="ECO:0000256" key="2">
    <source>
        <dbReference type="ARBA" id="ARBA00022679"/>
    </source>
</evidence>
<dbReference type="Proteomes" id="UP000019132">
    <property type="component" value="Unassembled WGS sequence"/>
</dbReference>
<dbReference type="InterPro" id="IPR020568">
    <property type="entry name" value="Ribosomal_Su5_D2-typ_SF"/>
</dbReference>
<dbReference type="HOGENOM" id="CLU_017814_6_2_1"/>
<dbReference type="PRINTS" id="PR00959">
    <property type="entry name" value="MEVGALKINASE"/>
</dbReference>
<dbReference type="SUPFAM" id="SSF55060">
    <property type="entry name" value="GHMP Kinase, C-terminal domain"/>
    <property type="match status" value="1"/>
</dbReference>
<dbReference type="InParanoid" id="K3X1A6"/>
<evidence type="ECO:0000313" key="9">
    <source>
        <dbReference type="EnsemblProtists" id="PYU1_T011005"/>
    </source>
</evidence>
<keyword evidence="2" id="KW-0808">Transferase</keyword>
<dbReference type="GO" id="GO:0005524">
    <property type="term" value="F:ATP binding"/>
    <property type="evidence" value="ECO:0007669"/>
    <property type="project" value="UniProtKB-KW"/>
</dbReference>
<evidence type="ECO:0000256" key="4">
    <source>
        <dbReference type="ARBA" id="ARBA00022777"/>
    </source>
</evidence>
<evidence type="ECO:0000256" key="3">
    <source>
        <dbReference type="ARBA" id="ARBA00022741"/>
    </source>
</evidence>
<dbReference type="PANTHER" id="PTHR10457:SF7">
    <property type="entry name" value="GALACTOKINASE-RELATED"/>
    <property type="match status" value="1"/>
</dbReference>
<dbReference type="EnsemblProtists" id="PYU1_T011005">
    <property type="protein sequence ID" value="PYU1_T011005"/>
    <property type="gene ID" value="PYU1_G010981"/>
</dbReference>
<dbReference type="SUPFAM" id="SSF54211">
    <property type="entry name" value="Ribosomal protein S5 domain 2-like"/>
    <property type="match status" value="1"/>
</dbReference>
<dbReference type="GO" id="GO:0006012">
    <property type="term" value="P:galactose metabolic process"/>
    <property type="evidence" value="ECO:0007669"/>
    <property type="project" value="InterPro"/>
</dbReference>
<dbReference type="EMBL" id="GL376590">
    <property type="status" value="NOT_ANNOTATED_CDS"/>
    <property type="molecule type" value="Genomic_DNA"/>
</dbReference>
<dbReference type="InterPro" id="IPR013750">
    <property type="entry name" value="GHMP_kinase_C_dom"/>
</dbReference>
<dbReference type="NCBIfam" id="TIGR00131">
    <property type="entry name" value="gal_kin"/>
    <property type="match status" value="1"/>
</dbReference>
<evidence type="ECO:0000259" key="6">
    <source>
        <dbReference type="Pfam" id="PF00288"/>
    </source>
</evidence>
<dbReference type="Gene3D" id="3.30.70.890">
    <property type="entry name" value="GHMP kinase, C-terminal domain"/>
    <property type="match status" value="1"/>
</dbReference>
<reference evidence="9" key="3">
    <citation type="submission" date="2015-02" db="UniProtKB">
        <authorList>
            <consortium name="EnsemblProtists"/>
        </authorList>
    </citation>
    <scope>IDENTIFICATION</scope>
    <source>
        <strain evidence="9">DAOM BR144</strain>
    </source>
</reference>
<feature type="domain" description="GHMP kinase C-terminal" evidence="7">
    <location>
        <begin position="349"/>
        <end position="416"/>
    </location>
</feature>
<dbReference type="STRING" id="431595.K3X1A6"/>
<dbReference type="eggNOG" id="KOG0631">
    <property type="taxonomic scope" value="Eukaryota"/>
</dbReference>
<evidence type="ECO:0000259" key="8">
    <source>
        <dbReference type="Pfam" id="PF10509"/>
    </source>
</evidence>
<comment type="similarity">
    <text evidence="1">Belongs to the GHMP kinase family. GalK subfamily.</text>
</comment>
<reference evidence="10" key="2">
    <citation type="submission" date="2010-04" db="EMBL/GenBank/DDBJ databases">
        <authorList>
            <person name="Buell R."/>
            <person name="Hamilton J."/>
            <person name="Hostetler J."/>
        </authorList>
    </citation>
    <scope>NUCLEOTIDE SEQUENCE [LARGE SCALE GENOMIC DNA]</scope>
    <source>
        <strain evidence="10">DAOM:BR144</strain>
    </source>
</reference>
<dbReference type="PRINTS" id="PR00473">
    <property type="entry name" value="GALCTOKINASE"/>
</dbReference>
<keyword evidence="5" id="KW-0067">ATP-binding</keyword>
<dbReference type="Pfam" id="PF10509">
    <property type="entry name" value="GalKase_gal_bdg"/>
    <property type="match status" value="1"/>
</dbReference>
<evidence type="ECO:0000259" key="7">
    <source>
        <dbReference type="Pfam" id="PF08544"/>
    </source>
</evidence>
<dbReference type="AlphaFoldDB" id="K3X1A6"/>